<dbReference type="Gene3D" id="2.30.30.40">
    <property type="entry name" value="SH3 Domains"/>
    <property type="match status" value="1"/>
</dbReference>
<dbReference type="InterPro" id="IPR016476">
    <property type="entry name" value="SH3_dom_pro"/>
</dbReference>
<sequence>MKYARFCLLSLFLFGSSSTLMAETRYVTDELQLSLYELINSKGKLLKRLNSGDQLELLEQEGLFAKVRATDGTEGWTKAGFLIKDKPARTQLTELQQQHDAQTQKLEQSKAELQRSQAALATLKQQQQQANAELQDQLANTEGVVAALDRIQQENEALRNSQNRMSTAIPFNWGLIAAGISFVLGLTAGIALFDYISRRRHGGYRIY</sequence>
<dbReference type="Proteomes" id="UP000770889">
    <property type="component" value="Unassembled WGS sequence"/>
</dbReference>
<feature type="coiled-coil region" evidence="2">
    <location>
        <begin position="92"/>
        <end position="168"/>
    </location>
</feature>
<keyword evidence="3" id="KW-0812">Transmembrane</keyword>
<proteinExistence type="predicted"/>
<dbReference type="AlphaFoldDB" id="A0A944M719"/>
<evidence type="ECO:0000256" key="2">
    <source>
        <dbReference type="SAM" id="Coils"/>
    </source>
</evidence>
<evidence type="ECO:0000256" key="3">
    <source>
        <dbReference type="SAM" id="Phobius"/>
    </source>
</evidence>
<feature type="transmembrane region" description="Helical" evidence="3">
    <location>
        <begin position="171"/>
        <end position="196"/>
    </location>
</feature>
<keyword evidence="1 4" id="KW-0732">Signal</keyword>
<evidence type="ECO:0000256" key="4">
    <source>
        <dbReference type="SAM" id="SignalP"/>
    </source>
</evidence>
<keyword evidence="2" id="KW-0175">Coiled coil</keyword>
<keyword evidence="3" id="KW-0472">Membrane</keyword>
<name>A0A944M719_9GAMM</name>
<dbReference type="EMBL" id="JAHHGM010000002">
    <property type="protein sequence ID" value="MBT2987982.1"/>
    <property type="molecule type" value="Genomic_DNA"/>
</dbReference>
<evidence type="ECO:0000313" key="6">
    <source>
        <dbReference type="Proteomes" id="UP000770889"/>
    </source>
</evidence>
<evidence type="ECO:0000313" key="5">
    <source>
        <dbReference type="EMBL" id="MBT2987982.1"/>
    </source>
</evidence>
<protein>
    <submittedName>
        <fullName evidence="5">TIGR04211 family SH3 domain-containing protein</fullName>
    </submittedName>
</protein>
<reference evidence="5 6" key="1">
    <citation type="submission" date="2021-05" db="EMBL/GenBank/DDBJ databases">
        <title>Genetic and Functional Diversity in Clade A Lucinid endosymbionts from the Bahamas.</title>
        <authorList>
            <person name="Giani N.M."/>
            <person name="Engel A.S."/>
            <person name="Campbell B.J."/>
        </authorList>
    </citation>
    <scope>NUCLEOTIDE SEQUENCE [LARGE SCALE GENOMIC DNA]</scope>
    <source>
        <strain evidence="5">LUC16012Gg_MoonRockCtena</strain>
    </source>
</reference>
<feature type="chain" id="PRO_5038040458" evidence="4">
    <location>
        <begin position="23"/>
        <end position="207"/>
    </location>
</feature>
<comment type="caution">
    <text evidence="5">The sequence shown here is derived from an EMBL/GenBank/DDBJ whole genome shotgun (WGS) entry which is preliminary data.</text>
</comment>
<evidence type="ECO:0000256" key="1">
    <source>
        <dbReference type="ARBA" id="ARBA00022729"/>
    </source>
</evidence>
<organism evidence="5 6">
    <name type="scientific">Candidatus Thiodiazotropha taylori</name>
    <dbReference type="NCBI Taxonomy" id="2792791"/>
    <lineage>
        <taxon>Bacteria</taxon>
        <taxon>Pseudomonadati</taxon>
        <taxon>Pseudomonadota</taxon>
        <taxon>Gammaproteobacteria</taxon>
        <taxon>Chromatiales</taxon>
        <taxon>Sedimenticolaceae</taxon>
        <taxon>Candidatus Thiodiazotropha</taxon>
    </lineage>
</organism>
<feature type="signal peptide" evidence="4">
    <location>
        <begin position="1"/>
        <end position="22"/>
    </location>
</feature>
<keyword evidence="3" id="KW-1133">Transmembrane helix</keyword>
<accession>A0A944M719</accession>
<gene>
    <name evidence="5" type="ORF">KME65_03370</name>
</gene>
<dbReference type="NCBIfam" id="TIGR04211">
    <property type="entry name" value="SH3_and_anchor"/>
    <property type="match status" value="1"/>
</dbReference>